<feature type="chain" id="PRO_5035739261" description="Sel1 repeat family protein" evidence="3">
    <location>
        <begin position="18"/>
        <end position="221"/>
    </location>
</feature>
<name>A0A8R1E292_CAEJA</name>
<dbReference type="AlphaFoldDB" id="A0A8R1E292"/>
<evidence type="ECO:0008006" key="6">
    <source>
        <dbReference type="Google" id="ProtNLM"/>
    </source>
</evidence>
<evidence type="ECO:0000256" key="2">
    <source>
        <dbReference type="SAM" id="Phobius"/>
    </source>
</evidence>
<dbReference type="SUPFAM" id="SSF81901">
    <property type="entry name" value="HCP-like"/>
    <property type="match status" value="1"/>
</dbReference>
<feature type="transmembrane region" description="Helical" evidence="2">
    <location>
        <begin position="192"/>
        <end position="219"/>
    </location>
</feature>
<dbReference type="Proteomes" id="UP000005237">
    <property type="component" value="Unassembled WGS sequence"/>
</dbReference>
<proteinExistence type="inferred from homology"/>
<organism evidence="4 5">
    <name type="scientific">Caenorhabditis japonica</name>
    <dbReference type="NCBI Taxonomy" id="281687"/>
    <lineage>
        <taxon>Eukaryota</taxon>
        <taxon>Metazoa</taxon>
        <taxon>Ecdysozoa</taxon>
        <taxon>Nematoda</taxon>
        <taxon>Chromadorea</taxon>
        <taxon>Rhabditida</taxon>
        <taxon>Rhabditina</taxon>
        <taxon>Rhabditomorpha</taxon>
        <taxon>Rhabditoidea</taxon>
        <taxon>Rhabditidae</taxon>
        <taxon>Peloderinae</taxon>
        <taxon>Caenorhabditis</taxon>
    </lineage>
</organism>
<evidence type="ECO:0000313" key="5">
    <source>
        <dbReference type="Proteomes" id="UP000005237"/>
    </source>
</evidence>
<sequence>MIKSCIFIFLLVAISTCQKKTATLVSAEGEAPTIKVVKTTGSLLTAIDISKADLDWDQINEQQEVNEEKKEAPGVTGDEYTLEKVEVPPSPEAEAEFQRGMSYIERGKGHGREGRIAAHKLFEKAASLGHQEARKAVAFANLFGDYARWSIPEAKSVFESLEPIGSPDAQLALGFMNGAGIGVEKSNQAKALVYYMFAALGGNPLAQMAMVRWFFFWLYSR</sequence>
<evidence type="ECO:0000256" key="1">
    <source>
        <dbReference type="ARBA" id="ARBA00038101"/>
    </source>
</evidence>
<reference evidence="5" key="1">
    <citation type="submission" date="2010-08" db="EMBL/GenBank/DDBJ databases">
        <authorList>
            <consortium name="Caenorhabditis japonica Sequencing Consortium"/>
            <person name="Wilson R.K."/>
        </authorList>
    </citation>
    <scope>NUCLEOTIDE SEQUENCE [LARGE SCALE GENOMIC DNA]</scope>
    <source>
        <strain evidence="5">DF5081</strain>
    </source>
</reference>
<dbReference type="GO" id="GO:0005789">
    <property type="term" value="C:endoplasmic reticulum membrane"/>
    <property type="evidence" value="ECO:0007669"/>
    <property type="project" value="TreeGrafter"/>
</dbReference>
<keyword evidence="2" id="KW-0472">Membrane</keyword>
<dbReference type="GO" id="GO:0036503">
    <property type="term" value="P:ERAD pathway"/>
    <property type="evidence" value="ECO:0007669"/>
    <property type="project" value="TreeGrafter"/>
</dbReference>
<feature type="signal peptide" evidence="3">
    <location>
        <begin position="1"/>
        <end position="17"/>
    </location>
</feature>
<keyword evidence="2" id="KW-0812">Transmembrane</keyword>
<protein>
    <recommendedName>
        <fullName evidence="6">Sel1 repeat family protein</fullName>
    </recommendedName>
</protein>
<dbReference type="Gene3D" id="1.25.40.10">
    <property type="entry name" value="Tetratricopeptide repeat domain"/>
    <property type="match status" value="1"/>
</dbReference>
<dbReference type="InterPro" id="IPR050767">
    <property type="entry name" value="Sel1_AlgK"/>
</dbReference>
<keyword evidence="3" id="KW-0732">Signal</keyword>
<dbReference type="EnsemblMetazoa" id="CJA18340.1">
    <property type="protein sequence ID" value="CJA18340.1"/>
    <property type="gene ID" value="WBGene00137543"/>
</dbReference>
<comment type="similarity">
    <text evidence="1">Belongs to the sel-1 family.</text>
</comment>
<keyword evidence="2" id="KW-1133">Transmembrane helix</keyword>
<dbReference type="InterPro" id="IPR006597">
    <property type="entry name" value="Sel1-like"/>
</dbReference>
<keyword evidence="5" id="KW-1185">Reference proteome</keyword>
<reference evidence="4" key="2">
    <citation type="submission" date="2022-06" db="UniProtKB">
        <authorList>
            <consortium name="EnsemblMetazoa"/>
        </authorList>
    </citation>
    <scope>IDENTIFICATION</scope>
    <source>
        <strain evidence="4">DF5081</strain>
    </source>
</reference>
<dbReference type="InterPro" id="IPR011990">
    <property type="entry name" value="TPR-like_helical_dom_sf"/>
</dbReference>
<dbReference type="SMART" id="SM00671">
    <property type="entry name" value="SEL1"/>
    <property type="match status" value="2"/>
</dbReference>
<dbReference type="PANTHER" id="PTHR11102:SF147">
    <property type="entry name" value="SEL1L ADAPTOR SUBUNIT OF ERAD E3 UBIQUITIN LIGASE"/>
    <property type="match status" value="1"/>
</dbReference>
<dbReference type="PANTHER" id="PTHR11102">
    <property type="entry name" value="SEL-1-LIKE PROTEIN"/>
    <property type="match status" value="1"/>
</dbReference>
<accession>A0A8R1E292</accession>
<dbReference type="Pfam" id="PF08238">
    <property type="entry name" value="Sel1"/>
    <property type="match status" value="2"/>
</dbReference>
<evidence type="ECO:0000256" key="3">
    <source>
        <dbReference type="SAM" id="SignalP"/>
    </source>
</evidence>
<evidence type="ECO:0000313" key="4">
    <source>
        <dbReference type="EnsemblMetazoa" id="CJA18340.1"/>
    </source>
</evidence>